<evidence type="ECO:0000256" key="12">
    <source>
        <dbReference type="SAM" id="MobiDB-lite"/>
    </source>
</evidence>
<proteinExistence type="inferred from homology"/>
<dbReference type="InterPro" id="IPR010105">
    <property type="entry name" value="TonB_sidphr_rcpt"/>
</dbReference>
<dbReference type="InterPro" id="IPR037066">
    <property type="entry name" value="Plug_dom_sf"/>
</dbReference>
<dbReference type="Gene3D" id="2.170.130.10">
    <property type="entry name" value="TonB-dependent receptor, plug domain"/>
    <property type="match status" value="1"/>
</dbReference>
<dbReference type="RefSeq" id="WP_102768642.1">
    <property type="nucleotide sequence ID" value="NZ_POSP01000003.1"/>
</dbReference>
<dbReference type="InterPro" id="IPR036942">
    <property type="entry name" value="Beta-barrel_TonB_sf"/>
</dbReference>
<evidence type="ECO:0000256" key="2">
    <source>
        <dbReference type="ARBA" id="ARBA00009810"/>
    </source>
</evidence>
<dbReference type="InterPro" id="IPR039426">
    <property type="entry name" value="TonB-dep_rcpt-like"/>
</dbReference>
<evidence type="ECO:0000256" key="6">
    <source>
        <dbReference type="ARBA" id="ARBA00023077"/>
    </source>
</evidence>
<evidence type="ECO:0000313" key="16">
    <source>
        <dbReference type="EMBL" id="PND38724.1"/>
    </source>
</evidence>
<comment type="similarity">
    <text evidence="2 10 11">Belongs to the TonB-dependent receptor family.</text>
</comment>
<protein>
    <submittedName>
        <fullName evidence="16">TonB-dependent siderophore receptor</fullName>
    </submittedName>
</protein>
<dbReference type="CDD" id="cd01347">
    <property type="entry name" value="ligand_gated_channel"/>
    <property type="match status" value="1"/>
</dbReference>
<reference evidence="16 17" key="1">
    <citation type="submission" date="2018-01" db="EMBL/GenBank/DDBJ databases">
        <title>Draft genome sequence of Paucibacter aquatile CR182 isolated from freshwater of the Nakdong River.</title>
        <authorList>
            <person name="Choi A."/>
            <person name="Chung E.J."/>
        </authorList>
    </citation>
    <scope>NUCLEOTIDE SEQUENCE [LARGE SCALE GENOMIC DNA]</scope>
    <source>
        <strain evidence="16 17">CR182</strain>
    </source>
</reference>
<keyword evidence="9 10" id="KW-0998">Cell outer membrane</keyword>
<dbReference type="GO" id="GO:0015344">
    <property type="term" value="F:siderophore uptake transmembrane transporter activity"/>
    <property type="evidence" value="ECO:0007669"/>
    <property type="project" value="TreeGrafter"/>
</dbReference>
<dbReference type="OrthoDB" id="9790771at2"/>
<keyword evidence="4 10" id="KW-1134">Transmembrane beta strand</keyword>
<dbReference type="Pfam" id="PF07715">
    <property type="entry name" value="Plug"/>
    <property type="match status" value="1"/>
</dbReference>
<evidence type="ECO:0000256" key="7">
    <source>
        <dbReference type="ARBA" id="ARBA00023136"/>
    </source>
</evidence>
<dbReference type="Pfam" id="PF00593">
    <property type="entry name" value="TonB_dep_Rec_b-barrel"/>
    <property type="match status" value="1"/>
</dbReference>
<evidence type="ECO:0000256" key="9">
    <source>
        <dbReference type="ARBA" id="ARBA00023237"/>
    </source>
</evidence>
<dbReference type="PANTHER" id="PTHR32552:SF83">
    <property type="entry name" value="BLR3904 PROTEIN"/>
    <property type="match status" value="1"/>
</dbReference>
<dbReference type="PROSITE" id="PS52016">
    <property type="entry name" value="TONB_DEPENDENT_REC_3"/>
    <property type="match status" value="1"/>
</dbReference>
<name>A0A2N8KZ45_9BURK</name>
<accession>A0A2N8KZ45</accession>
<dbReference type="PROSITE" id="PS51318">
    <property type="entry name" value="TAT"/>
    <property type="match status" value="1"/>
</dbReference>
<evidence type="ECO:0000256" key="1">
    <source>
        <dbReference type="ARBA" id="ARBA00004571"/>
    </source>
</evidence>
<dbReference type="InterPro" id="IPR012910">
    <property type="entry name" value="Plug_dom"/>
</dbReference>
<feature type="domain" description="TonB-dependent receptor-like beta-barrel" evidence="14">
    <location>
        <begin position="257"/>
        <end position="722"/>
    </location>
</feature>
<keyword evidence="6 11" id="KW-0798">TonB box</keyword>
<dbReference type="AlphaFoldDB" id="A0A2N8KZ45"/>
<dbReference type="GO" id="GO:0038023">
    <property type="term" value="F:signaling receptor activity"/>
    <property type="evidence" value="ECO:0007669"/>
    <property type="project" value="InterPro"/>
</dbReference>
<evidence type="ECO:0000313" key="17">
    <source>
        <dbReference type="Proteomes" id="UP000235916"/>
    </source>
</evidence>
<dbReference type="InterPro" id="IPR000531">
    <property type="entry name" value="Beta-barrel_TonB"/>
</dbReference>
<evidence type="ECO:0000256" key="4">
    <source>
        <dbReference type="ARBA" id="ARBA00022452"/>
    </source>
</evidence>
<comment type="subcellular location">
    <subcellularLocation>
        <location evidence="1 10">Cell outer membrane</location>
        <topology evidence="1 10">Multi-pass membrane protein</topology>
    </subcellularLocation>
</comment>
<keyword evidence="13" id="KW-0732">Signal</keyword>
<evidence type="ECO:0000256" key="8">
    <source>
        <dbReference type="ARBA" id="ARBA00023170"/>
    </source>
</evidence>
<evidence type="ECO:0000259" key="15">
    <source>
        <dbReference type="Pfam" id="PF07715"/>
    </source>
</evidence>
<gene>
    <name evidence="16" type="ORF">C1O66_15135</name>
</gene>
<dbReference type="EMBL" id="POSP01000003">
    <property type="protein sequence ID" value="PND38724.1"/>
    <property type="molecule type" value="Genomic_DNA"/>
</dbReference>
<evidence type="ECO:0000256" key="11">
    <source>
        <dbReference type="RuleBase" id="RU003357"/>
    </source>
</evidence>
<keyword evidence="8 16" id="KW-0675">Receptor</keyword>
<dbReference type="Proteomes" id="UP000235916">
    <property type="component" value="Unassembled WGS sequence"/>
</dbReference>
<feature type="signal peptide" evidence="13">
    <location>
        <begin position="1"/>
        <end position="32"/>
    </location>
</feature>
<dbReference type="GO" id="GO:0009279">
    <property type="term" value="C:cell outer membrane"/>
    <property type="evidence" value="ECO:0007669"/>
    <property type="project" value="UniProtKB-SubCell"/>
</dbReference>
<keyword evidence="5 10" id="KW-0812">Transmembrane</keyword>
<evidence type="ECO:0000256" key="13">
    <source>
        <dbReference type="SAM" id="SignalP"/>
    </source>
</evidence>
<evidence type="ECO:0000256" key="5">
    <source>
        <dbReference type="ARBA" id="ARBA00022692"/>
    </source>
</evidence>
<keyword evidence="17" id="KW-1185">Reference proteome</keyword>
<evidence type="ECO:0000259" key="14">
    <source>
        <dbReference type="Pfam" id="PF00593"/>
    </source>
</evidence>
<evidence type="ECO:0000256" key="10">
    <source>
        <dbReference type="PROSITE-ProRule" id="PRU01360"/>
    </source>
</evidence>
<dbReference type="Gene3D" id="2.40.170.20">
    <property type="entry name" value="TonB-dependent receptor, beta-barrel domain"/>
    <property type="match status" value="1"/>
</dbReference>
<keyword evidence="3 10" id="KW-0813">Transport</keyword>
<dbReference type="NCBIfam" id="TIGR01783">
    <property type="entry name" value="TonB-siderophor"/>
    <property type="match status" value="1"/>
</dbReference>
<feature type="region of interest" description="Disordered" evidence="12">
    <location>
        <begin position="50"/>
        <end position="74"/>
    </location>
</feature>
<keyword evidence="7 10" id="KW-0472">Membrane</keyword>
<evidence type="ECO:0000256" key="3">
    <source>
        <dbReference type="ARBA" id="ARBA00022448"/>
    </source>
</evidence>
<dbReference type="PANTHER" id="PTHR32552">
    <property type="entry name" value="FERRICHROME IRON RECEPTOR-RELATED"/>
    <property type="match status" value="1"/>
</dbReference>
<comment type="caution">
    <text evidence="16">The sequence shown here is derived from an EMBL/GenBank/DDBJ whole genome shotgun (WGS) entry which is preliminary data.</text>
</comment>
<dbReference type="InterPro" id="IPR006311">
    <property type="entry name" value="TAT_signal"/>
</dbReference>
<sequence length="752" mass="81612">MSRTKSRPAHRQALLPLGALAAGFGLASASLAQTPAPAAEAAKTENALPIVRTKASAEPTGKDAYQATDSRIGKGKQELRDIPQSVTVVTEKLMNDRNLDNLKDVLKNTAGITFMAAEGGEEDIKLRGFSLQASGDVFIDGMRDPAFYERDVFFQDRVELLRGSASLLFGRGSTGGAVNQVSKEARLIDANEISASVGSDSMVRTVGDFNVRLGDSSAARVGVMFNAADNDGAGAKIDKQGIAGNYRMGIGERDEFSFSAYYLNNENGMNYGMPWIRPTATSPTADITLLPIDPSNHYGMASDKNKGSAGWAVLKHIHRFDQNTELVTTVRKADYTRDQRSGTVRFAGASLQPGGKAVTLETFGPNTVLSRGTHLKTQDMQTLSVQSDLDSKFKWLGLEHKVQAGADASEEKKQVFAARSAAQGGVNLSKPTTTIGRPNDGAWIDESQRVMRKASEYTSRAYGVYAQDLLALTPQWKLLTGLRYDKVRGDYETFAIPGQAAGPETVSSYRMNISQWSKRAAVLFQPTETMSFHFGGATSFNTSGDTYSLSAQNASIPPEKAVNIELGAKIETNDGKLSHRFALFRSTKTHERNTDPLTNLVTLSGKRHASGFEYDVMGRINNDWEIFASYTYIPNANIDIGAPGAEGQGTRPSMTPRHSGTVFTTYKITPQIRVGGGVTARSGYQPNRNPGFYVPKFATLGLLAEYELLKDKLTLRANVNNVTDKLYAETVYTGHYVPGKGRTFALTGSYKF</sequence>
<dbReference type="SUPFAM" id="SSF56935">
    <property type="entry name" value="Porins"/>
    <property type="match status" value="1"/>
</dbReference>
<feature type="chain" id="PRO_5018262853" evidence="13">
    <location>
        <begin position="33"/>
        <end position="752"/>
    </location>
</feature>
<feature type="domain" description="TonB-dependent receptor plug" evidence="15">
    <location>
        <begin position="79"/>
        <end position="177"/>
    </location>
</feature>
<dbReference type="GO" id="GO:0015891">
    <property type="term" value="P:siderophore transport"/>
    <property type="evidence" value="ECO:0007669"/>
    <property type="project" value="InterPro"/>
</dbReference>
<organism evidence="16 17">
    <name type="scientific">Kinneretia aquatilis</name>
    <dbReference type="NCBI Taxonomy" id="2070761"/>
    <lineage>
        <taxon>Bacteria</taxon>
        <taxon>Pseudomonadati</taxon>
        <taxon>Pseudomonadota</taxon>
        <taxon>Betaproteobacteria</taxon>
        <taxon>Burkholderiales</taxon>
        <taxon>Sphaerotilaceae</taxon>
        <taxon>Roseateles</taxon>
    </lineage>
</organism>